<keyword evidence="2" id="KW-0813">Transport</keyword>
<evidence type="ECO:0000256" key="3">
    <source>
        <dbReference type="ARBA" id="ARBA00022692"/>
    </source>
</evidence>
<feature type="transmembrane region" description="Helical" evidence="8">
    <location>
        <begin position="57"/>
        <end position="77"/>
    </location>
</feature>
<dbReference type="Pfam" id="PF03600">
    <property type="entry name" value="CitMHS"/>
    <property type="match status" value="1"/>
</dbReference>
<evidence type="ECO:0000256" key="4">
    <source>
        <dbReference type="ARBA" id="ARBA00022737"/>
    </source>
</evidence>
<feature type="compositionally biased region" description="Low complexity" evidence="7">
    <location>
        <begin position="381"/>
        <end position="397"/>
    </location>
</feature>
<sequence length="1177" mass="123877">MDVFQVTWMILVLLLMLVLLLSDRVYADHVMVLALALLLAGQTVSVPEALAGFSNEGLLTVLALFVVASGISRTGGLDWYMGKLLGRPRTLVSAQLRLMLPIAVVSAFLNNTPVVAVMIPIAQRWSKAVERPVSQLLIPLSFASILGGTCTLIGTSTNLVVAGLLLVRYPALPPVSLFSLSIYGVPVLLLGLAYILAFAPLLLPGHAPSEASGPEPEAPSKQQADVLFAARVTSWSPVCEKSVADSGLRGLPGMYLVAVRSRETGLEHRAVGPDMVLREGDRLEFSGVADTFGRICDEYGFEPVTNENDGRDSLAAVAEEEEEEELDASSLSSLPSIGVSKATFMASDPESRIKAIGRLRLLAASAGAPSESDSPSPQHMSGASSPLLLAGSGSSSPRRGRPKTGNASTRQSSLRSLHALQTAVNTLAPPSVVVAPDLSTAKKNVVLIGVDAPDRPGLMNDISKGLARLSCNALHTEASVVGLRSISIWRCEVGGGLRAERRKREGLDDSDVEEIFSVMMALLQLQAESGAHVIKKKGLRVIRTRVRRGSSLLGRTAEEARFRQVFRAAIVAVQRAGKAPDGRLNAIRFCAHDLLLLQVGDDSVLLTKEFHDRQTELVAAGIVGTGPGTPWRGSNPGSGTTTPTGKGGRLSASALTARLSGVFSGTVSRENSSDDLRSLDSTVEQGGDVQLSAVASASASLSASVRDSDAAIVESQNPALDSLVQDIAVETPLLFDSNLFDEVAEFQGKEFLTAMVVKTNSKLAGKTLAESGIRKLPGVHLFAMERPVVSEVGQESSGGGDGGDAPLTVTIADDSKLMEGDIIWFCGDGGSIAELRKIPGLSQVENEQVKKLGGAAQRRLVQAVVAIKGPLVGQSVKALKFRTRFGCAIIAVHREGTRVQQQIGSIILHAGDVLLMEASPAFMQNNADNSRCFALLSEIKDSAPPRLKLLVPALLLAVAMLAVYTAGVAPLITTALLASAGMVIIGILTQQEARDAVNWDIYVTIAAAFGIGTAMVNSGVAGGIATGLTSVGNALGIGDAGLFAMIYLATVLISNVVTNNAAAALVFPIAMDAAEKSGIDVTKMAYNVMLAASASFSSPYGYQTNLMVFGPGGYRFMDFLKFGGPMQVVLWLWTVLLLSTGLSEYLFWGIGGCVLALAAVGRWKWEMRTGSARTLSQ</sequence>
<feature type="transmembrane region" description="Helical" evidence="8">
    <location>
        <begin position="999"/>
        <end position="1024"/>
    </location>
</feature>
<feature type="compositionally biased region" description="Polar residues" evidence="7">
    <location>
        <begin position="405"/>
        <end position="414"/>
    </location>
</feature>
<dbReference type="EMBL" id="BRYB01000163">
    <property type="protein sequence ID" value="GMI24305.1"/>
    <property type="molecule type" value="Genomic_DNA"/>
</dbReference>
<feature type="transmembrane region" description="Helical" evidence="8">
    <location>
        <begin position="142"/>
        <end position="166"/>
    </location>
</feature>
<dbReference type="SUPFAM" id="SSF116726">
    <property type="entry name" value="TrkA C-terminal domain-like"/>
    <property type="match status" value="4"/>
</dbReference>
<keyword evidence="5 8" id="KW-1133">Transmembrane helix</keyword>
<protein>
    <recommendedName>
        <fullName evidence="9">RCK C-terminal domain-containing protein</fullName>
    </recommendedName>
</protein>
<evidence type="ECO:0000256" key="5">
    <source>
        <dbReference type="ARBA" id="ARBA00022989"/>
    </source>
</evidence>
<feature type="domain" description="RCK C-terminal" evidence="9">
    <location>
        <begin position="847"/>
        <end position="932"/>
    </location>
</feature>
<reference evidence="10 11" key="1">
    <citation type="journal article" date="2023" name="Commun. Biol.">
        <title>Genome analysis of Parmales, the sister group of diatoms, reveals the evolutionary specialization of diatoms from phago-mixotrophs to photoautotrophs.</title>
        <authorList>
            <person name="Ban H."/>
            <person name="Sato S."/>
            <person name="Yoshikawa S."/>
            <person name="Yamada K."/>
            <person name="Nakamura Y."/>
            <person name="Ichinomiya M."/>
            <person name="Sato N."/>
            <person name="Blanc-Mathieu R."/>
            <person name="Endo H."/>
            <person name="Kuwata A."/>
            <person name="Ogata H."/>
        </authorList>
    </citation>
    <scope>NUCLEOTIDE SEQUENCE [LARGE SCALE GENOMIC DNA]</scope>
</reference>
<evidence type="ECO:0000256" key="7">
    <source>
        <dbReference type="SAM" id="MobiDB-lite"/>
    </source>
</evidence>
<keyword evidence="4" id="KW-0677">Repeat</keyword>
<evidence type="ECO:0000256" key="1">
    <source>
        <dbReference type="ARBA" id="ARBA00004141"/>
    </source>
</evidence>
<dbReference type="PANTHER" id="PTHR43652">
    <property type="entry name" value="BASIC AMINO ACID ANTIPORTER YFCC-RELATED"/>
    <property type="match status" value="1"/>
</dbReference>
<feature type="transmembrane region" description="Helical" evidence="8">
    <location>
        <begin position="954"/>
        <end position="987"/>
    </location>
</feature>
<feature type="region of interest" description="Disordered" evidence="7">
    <location>
        <begin position="622"/>
        <end position="649"/>
    </location>
</feature>
<feature type="transmembrane region" description="Helical" evidence="8">
    <location>
        <begin position="1145"/>
        <end position="1163"/>
    </location>
</feature>
<feature type="region of interest" description="Disordered" evidence="7">
    <location>
        <begin position="366"/>
        <end position="414"/>
    </location>
</feature>
<gene>
    <name evidence="10" type="ORF">TeGR_g15134</name>
</gene>
<dbReference type="Gene3D" id="3.30.70.1450">
    <property type="entry name" value="Regulator of K+ conductance, C-terminal domain"/>
    <property type="match status" value="4"/>
</dbReference>
<dbReference type="InterPro" id="IPR051679">
    <property type="entry name" value="DASS-Related_Transporters"/>
</dbReference>
<dbReference type="InterPro" id="IPR006037">
    <property type="entry name" value="RCK_C"/>
</dbReference>
<accession>A0ABQ6MDI3</accession>
<evidence type="ECO:0000313" key="11">
    <source>
        <dbReference type="Proteomes" id="UP001165060"/>
    </source>
</evidence>
<name>A0ABQ6MDI3_9STRA</name>
<evidence type="ECO:0000256" key="2">
    <source>
        <dbReference type="ARBA" id="ARBA00022448"/>
    </source>
</evidence>
<keyword evidence="3 8" id="KW-0812">Transmembrane</keyword>
<organism evidence="10 11">
    <name type="scientific">Tetraparma gracilis</name>
    <dbReference type="NCBI Taxonomy" id="2962635"/>
    <lineage>
        <taxon>Eukaryota</taxon>
        <taxon>Sar</taxon>
        <taxon>Stramenopiles</taxon>
        <taxon>Ochrophyta</taxon>
        <taxon>Bolidophyceae</taxon>
        <taxon>Parmales</taxon>
        <taxon>Triparmaceae</taxon>
        <taxon>Tetraparma</taxon>
    </lineage>
</organism>
<dbReference type="PANTHER" id="PTHR43652:SF2">
    <property type="entry name" value="BASIC AMINO ACID ANTIPORTER YFCC-RELATED"/>
    <property type="match status" value="1"/>
</dbReference>
<keyword evidence="6 8" id="KW-0472">Membrane</keyword>
<proteinExistence type="predicted"/>
<feature type="domain" description="RCK C-terminal" evidence="9">
    <location>
        <begin position="215"/>
        <end position="301"/>
    </location>
</feature>
<feature type="compositionally biased region" description="Low complexity" evidence="7">
    <location>
        <begin position="633"/>
        <end position="644"/>
    </location>
</feature>
<dbReference type="PROSITE" id="PS51202">
    <property type="entry name" value="RCK_C"/>
    <property type="match status" value="2"/>
</dbReference>
<comment type="subcellular location">
    <subcellularLocation>
        <location evidence="1">Membrane</location>
        <topology evidence="1">Multi-pass membrane protein</topology>
    </subcellularLocation>
</comment>
<dbReference type="InterPro" id="IPR004680">
    <property type="entry name" value="Cit_transptr-like_dom"/>
</dbReference>
<comment type="caution">
    <text evidence="10">The sequence shown here is derived from an EMBL/GenBank/DDBJ whole genome shotgun (WGS) entry which is preliminary data.</text>
</comment>
<evidence type="ECO:0000313" key="10">
    <source>
        <dbReference type="EMBL" id="GMI24305.1"/>
    </source>
</evidence>
<feature type="transmembrane region" description="Helical" evidence="8">
    <location>
        <begin position="98"/>
        <end position="122"/>
    </location>
</feature>
<evidence type="ECO:0000256" key="8">
    <source>
        <dbReference type="SAM" id="Phobius"/>
    </source>
</evidence>
<dbReference type="Pfam" id="PF02080">
    <property type="entry name" value="TrkA_C"/>
    <property type="match status" value="1"/>
</dbReference>
<feature type="transmembrane region" description="Helical" evidence="8">
    <location>
        <begin position="1044"/>
        <end position="1067"/>
    </location>
</feature>
<dbReference type="Proteomes" id="UP001165060">
    <property type="component" value="Unassembled WGS sequence"/>
</dbReference>
<dbReference type="InterPro" id="IPR036721">
    <property type="entry name" value="RCK_C_sf"/>
</dbReference>
<feature type="transmembrane region" description="Helical" evidence="8">
    <location>
        <begin position="178"/>
        <end position="203"/>
    </location>
</feature>
<evidence type="ECO:0000259" key="9">
    <source>
        <dbReference type="PROSITE" id="PS51202"/>
    </source>
</evidence>
<keyword evidence="11" id="KW-1185">Reference proteome</keyword>
<evidence type="ECO:0000256" key="6">
    <source>
        <dbReference type="ARBA" id="ARBA00023136"/>
    </source>
</evidence>